<evidence type="ECO:0000256" key="1">
    <source>
        <dbReference type="SAM" id="MobiDB-lite"/>
    </source>
</evidence>
<reference evidence="2" key="1">
    <citation type="submission" date="2014-11" db="EMBL/GenBank/DDBJ databases">
        <authorList>
            <person name="Amaro Gonzalez C."/>
        </authorList>
    </citation>
    <scope>NUCLEOTIDE SEQUENCE</scope>
</reference>
<organism evidence="2">
    <name type="scientific">Anguilla anguilla</name>
    <name type="common">European freshwater eel</name>
    <name type="synonym">Muraena anguilla</name>
    <dbReference type="NCBI Taxonomy" id="7936"/>
    <lineage>
        <taxon>Eukaryota</taxon>
        <taxon>Metazoa</taxon>
        <taxon>Chordata</taxon>
        <taxon>Craniata</taxon>
        <taxon>Vertebrata</taxon>
        <taxon>Euteleostomi</taxon>
        <taxon>Actinopterygii</taxon>
        <taxon>Neopterygii</taxon>
        <taxon>Teleostei</taxon>
        <taxon>Anguilliformes</taxon>
        <taxon>Anguillidae</taxon>
        <taxon>Anguilla</taxon>
    </lineage>
</organism>
<evidence type="ECO:0000313" key="2">
    <source>
        <dbReference type="EMBL" id="JAI05003.1"/>
    </source>
</evidence>
<name>A0A0E9XQI7_ANGAN</name>
<protein>
    <submittedName>
        <fullName evidence="2">Uncharacterized protein</fullName>
    </submittedName>
</protein>
<feature type="region of interest" description="Disordered" evidence="1">
    <location>
        <begin position="1"/>
        <end position="30"/>
    </location>
</feature>
<reference evidence="2" key="2">
    <citation type="journal article" date="2015" name="Fish Shellfish Immunol.">
        <title>Early steps in the European eel (Anguilla anguilla)-Vibrio vulnificus interaction in the gills: Role of the RtxA13 toxin.</title>
        <authorList>
            <person name="Callol A."/>
            <person name="Pajuelo D."/>
            <person name="Ebbesson L."/>
            <person name="Teles M."/>
            <person name="MacKenzie S."/>
            <person name="Amaro C."/>
        </authorList>
    </citation>
    <scope>NUCLEOTIDE SEQUENCE</scope>
</reference>
<sequence>MTCPPTERTTFTGLDEGAVSAGRGSQSTWSQRMTSVHFGTLKPSTTPLWRKCP</sequence>
<dbReference type="EMBL" id="GBXM01003575">
    <property type="protein sequence ID" value="JAI05003.1"/>
    <property type="molecule type" value="Transcribed_RNA"/>
</dbReference>
<accession>A0A0E9XQI7</accession>
<dbReference type="AlphaFoldDB" id="A0A0E9XQI7"/>
<proteinExistence type="predicted"/>